<organism evidence="2 3">
    <name type="scientific">Liparis tanakae</name>
    <name type="common">Tanaka's snailfish</name>
    <dbReference type="NCBI Taxonomy" id="230148"/>
    <lineage>
        <taxon>Eukaryota</taxon>
        <taxon>Metazoa</taxon>
        <taxon>Chordata</taxon>
        <taxon>Craniata</taxon>
        <taxon>Vertebrata</taxon>
        <taxon>Euteleostomi</taxon>
        <taxon>Actinopterygii</taxon>
        <taxon>Neopterygii</taxon>
        <taxon>Teleostei</taxon>
        <taxon>Neoteleostei</taxon>
        <taxon>Acanthomorphata</taxon>
        <taxon>Eupercaria</taxon>
        <taxon>Perciformes</taxon>
        <taxon>Cottioidei</taxon>
        <taxon>Cottales</taxon>
        <taxon>Liparidae</taxon>
        <taxon>Liparis</taxon>
    </lineage>
</organism>
<evidence type="ECO:0000313" key="2">
    <source>
        <dbReference type="EMBL" id="TNN28497.1"/>
    </source>
</evidence>
<feature type="region of interest" description="Disordered" evidence="1">
    <location>
        <begin position="50"/>
        <end position="74"/>
    </location>
</feature>
<evidence type="ECO:0000256" key="1">
    <source>
        <dbReference type="SAM" id="MobiDB-lite"/>
    </source>
</evidence>
<name>A0A4Z2EHS3_9TELE</name>
<reference evidence="2 3" key="1">
    <citation type="submission" date="2019-03" db="EMBL/GenBank/DDBJ databases">
        <title>First draft genome of Liparis tanakae, snailfish: a comprehensive survey of snailfish specific genes.</title>
        <authorList>
            <person name="Kim W."/>
            <person name="Song I."/>
            <person name="Jeong J.-H."/>
            <person name="Kim D."/>
            <person name="Kim S."/>
            <person name="Ryu S."/>
            <person name="Song J.Y."/>
            <person name="Lee S.K."/>
        </authorList>
    </citation>
    <scope>NUCLEOTIDE SEQUENCE [LARGE SCALE GENOMIC DNA]</scope>
    <source>
        <tissue evidence="2">Muscle</tissue>
    </source>
</reference>
<dbReference type="EMBL" id="SRLO01006831">
    <property type="protein sequence ID" value="TNN28497.1"/>
    <property type="molecule type" value="Genomic_DNA"/>
</dbReference>
<dbReference type="AlphaFoldDB" id="A0A4Z2EHS3"/>
<protein>
    <submittedName>
        <fullName evidence="2">Uncharacterized protein</fullName>
    </submittedName>
</protein>
<sequence length="74" mass="8270">MPQAPVSWNMGVSTEMAALATGTRTVRLLTEHRANSTCTVINLLVTILKEEEEEEEGEEEGEEEEEEEGQVCQF</sequence>
<keyword evidence="3" id="KW-1185">Reference proteome</keyword>
<accession>A0A4Z2EHS3</accession>
<evidence type="ECO:0000313" key="3">
    <source>
        <dbReference type="Proteomes" id="UP000314294"/>
    </source>
</evidence>
<dbReference type="Proteomes" id="UP000314294">
    <property type="component" value="Unassembled WGS sequence"/>
</dbReference>
<gene>
    <name evidence="2" type="ORF">EYF80_061357</name>
</gene>
<comment type="caution">
    <text evidence="2">The sequence shown here is derived from an EMBL/GenBank/DDBJ whole genome shotgun (WGS) entry which is preliminary data.</text>
</comment>
<proteinExistence type="predicted"/>